<dbReference type="InterPro" id="IPR043148">
    <property type="entry name" value="TagF_C"/>
</dbReference>
<accession>A0A1I0NHZ3</accession>
<proteinExistence type="predicted"/>
<protein>
    <recommendedName>
        <fullName evidence="3">Capsule polysaccharide biosynthesis protein</fullName>
    </recommendedName>
</protein>
<gene>
    <name evidence="1" type="ORF">SAMN04487850_1250</name>
</gene>
<dbReference type="Gene3D" id="3.40.50.12580">
    <property type="match status" value="1"/>
</dbReference>
<evidence type="ECO:0000313" key="1">
    <source>
        <dbReference type="EMBL" id="SEW00853.1"/>
    </source>
</evidence>
<dbReference type="SUPFAM" id="SSF53756">
    <property type="entry name" value="UDP-Glycosyltransferase/glycogen phosphorylase"/>
    <property type="match status" value="1"/>
</dbReference>
<dbReference type="AlphaFoldDB" id="A0A1I0NHZ3"/>
<organism evidence="1 2">
    <name type="scientific">Prevotella aff. ruminicola Tc2-24</name>
    <dbReference type="NCBI Taxonomy" id="81582"/>
    <lineage>
        <taxon>Bacteria</taxon>
        <taxon>Pseudomonadati</taxon>
        <taxon>Bacteroidota</taxon>
        <taxon>Bacteroidia</taxon>
        <taxon>Bacteroidales</taxon>
        <taxon>Prevotellaceae</taxon>
        <taxon>Prevotella</taxon>
    </lineage>
</organism>
<dbReference type="RefSeq" id="WP_091915371.1">
    <property type="nucleotide sequence ID" value="NZ_FOIQ01000002.1"/>
</dbReference>
<sequence>MSKRLYYSCCSIAAPHIGVIIDDILDGRQAGDEVYWAYCHTALTSCWMNPDGYDSVCRFCHRMYHEYQRVFGKGVHMLPVKKPDTKHQNVTFDFQDAEALRNFVYRDVEVGNAILSMYYTGTRDLDLKRFEEFHDFAVPLIGELCNLVDTAYLLIKQVRPDIIVIHNGRLYENRLFYDIAKALGIHFKAVETVGGHGEPYAKMSYHDELPHNIKMWDRMIKRLWEESPESDVQKRETAASFYEKRRKGQLVVDVKVYVADQVTGLLPEGFDPNKRNVAIYTSSQDELAALGRDVNGGQLFDSQSDAMGYIFSHSPANIHYYLRIHPNLKGVNYKDHTDLYQYDSFPNVTVIAPESKISSYALIDACEKVISFGSSVGVEASYWGKPSILIGHSAYEGLDACYVVKEKEEIIPLIEGNLDAKPQLGALKYAYFLLDRKYKTDKTHIDIDVRTRTYRWTFTFASYLKLWNSQTLYQMAYFWYCILLRRFTKKRHNFPWRSA</sequence>
<dbReference type="EMBL" id="FOIQ01000002">
    <property type="protein sequence ID" value="SEW00853.1"/>
    <property type="molecule type" value="Genomic_DNA"/>
</dbReference>
<evidence type="ECO:0008006" key="3">
    <source>
        <dbReference type="Google" id="ProtNLM"/>
    </source>
</evidence>
<keyword evidence="2" id="KW-1185">Reference proteome</keyword>
<dbReference type="Proteomes" id="UP000199373">
    <property type="component" value="Unassembled WGS sequence"/>
</dbReference>
<reference evidence="1 2" key="1">
    <citation type="submission" date="2016-10" db="EMBL/GenBank/DDBJ databases">
        <authorList>
            <person name="de Groot N.N."/>
        </authorList>
    </citation>
    <scope>NUCLEOTIDE SEQUENCE [LARGE SCALE GENOMIC DNA]</scope>
    <source>
        <strain evidence="1 2">TC2-24</strain>
    </source>
</reference>
<name>A0A1I0NHZ3_9BACT</name>
<evidence type="ECO:0000313" key="2">
    <source>
        <dbReference type="Proteomes" id="UP000199373"/>
    </source>
</evidence>